<accession>A0A1S1MPY1</accession>
<dbReference type="EMBL" id="MKJU01000030">
    <property type="protein sequence ID" value="OHU88754.1"/>
    <property type="molecule type" value="Genomic_DNA"/>
</dbReference>
<dbReference type="AlphaFoldDB" id="A0A1S1MPY1"/>
<sequence length="113" mass="12786">MRVYQEDIRKDGRTSTWRAIKVRSGRVKRNGQVGKWIGHRKWHGKQTRKKAGVCLGCIPVQGMKKKVASRSGNGKPIMDVVRTRRDSGCALVFSSTLLFSSTYHSLATKNLFH</sequence>
<reference evidence="1 2" key="1">
    <citation type="submission" date="2016-09" db="EMBL/GenBank/DDBJ databases">
        <title>Pseudoalteromonas amylolytica sp. nov., isolated from the surface seawater.</title>
        <authorList>
            <person name="Wu Y.-H."/>
            <person name="Cheng H."/>
            <person name="Jin X.-B."/>
            <person name="Wang C.-S."/>
            <person name="Xu X.-W."/>
        </authorList>
    </citation>
    <scope>NUCLEOTIDE SEQUENCE [LARGE SCALE GENOMIC DNA]</scope>
    <source>
        <strain evidence="1 2">JW1</strain>
    </source>
</reference>
<keyword evidence="2" id="KW-1185">Reference proteome</keyword>
<comment type="caution">
    <text evidence="1">The sequence shown here is derived from an EMBL/GenBank/DDBJ whole genome shotgun (WGS) entry which is preliminary data.</text>
</comment>
<protein>
    <submittedName>
        <fullName evidence="1">Uncharacterized protein</fullName>
    </submittedName>
</protein>
<name>A0A1S1MPY1_9GAMM</name>
<proteinExistence type="predicted"/>
<organism evidence="1 2">
    <name type="scientific">Pseudoalteromonas amylolytica</name>
    <dbReference type="NCBI Taxonomy" id="1859457"/>
    <lineage>
        <taxon>Bacteria</taxon>
        <taxon>Pseudomonadati</taxon>
        <taxon>Pseudomonadota</taxon>
        <taxon>Gammaproteobacteria</taxon>
        <taxon>Alteromonadales</taxon>
        <taxon>Pseudoalteromonadaceae</taxon>
        <taxon>Pseudoalteromonas</taxon>
    </lineage>
</organism>
<evidence type="ECO:0000313" key="1">
    <source>
        <dbReference type="EMBL" id="OHU88754.1"/>
    </source>
</evidence>
<evidence type="ECO:0000313" key="2">
    <source>
        <dbReference type="Proteomes" id="UP000179786"/>
    </source>
</evidence>
<gene>
    <name evidence="1" type="ORF">BET10_18170</name>
</gene>
<dbReference type="Proteomes" id="UP000179786">
    <property type="component" value="Unassembled WGS sequence"/>
</dbReference>